<comment type="cofactor">
    <cofactor evidence="1">
        <name>Mg(2+)</name>
        <dbReference type="ChEBI" id="CHEBI:18420"/>
    </cofactor>
</comment>
<dbReference type="GO" id="GO:0016787">
    <property type="term" value="F:hydrolase activity"/>
    <property type="evidence" value="ECO:0007669"/>
    <property type="project" value="UniProtKB-KW"/>
</dbReference>
<organism evidence="9 10">
    <name type="scientific">Planktothrix agardhii CCAP 1459/11A</name>
    <dbReference type="NCBI Taxonomy" id="282420"/>
    <lineage>
        <taxon>Bacteria</taxon>
        <taxon>Bacillati</taxon>
        <taxon>Cyanobacteriota</taxon>
        <taxon>Cyanophyceae</taxon>
        <taxon>Oscillatoriophycideae</taxon>
        <taxon>Oscillatoriales</taxon>
        <taxon>Microcoleaceae</taxon>
        <taxon>Planktothrix</taxon>
    </lineage>
</organism>
<reference evidence="10" key="1">
    <citation type="submission" date="2019-02" db="EMBL/GenBank/DDBJ databases">
        <title>Draft genome sequence of Planktothrix agardhii NIES-905.</title>
        <authorList>
            <person name="Yamaguchi H."/>
            <person name="Suzuki S."/>
            <person name="Kawachi M."/>
        </authorList>
    </citation>
    <scope>NUCLEOTIDE SEQUENCE [LARGE SCALE GENOMIC DNA]</scope>
    <source>
        <strain evidence="10">CCAP 1459/11A</strain>
    </source>
</reference>
<gene>
    <name evidence="9" type="ORF">PA905_09090</name>
</gene>
<keyword evidence="3" id="KW-0540">Nuclease</keyword>
<keyword evidence="6" id="KW-0460">Magnesium</keyword>
<dbReference type="EMBL" id="BJCD01000031">
    <property type="protein sequence ID" value="GDZ93074.1"/>
    <property type="molecule type" value="Genomic_DNA"/>
</dbReference>
<dbReference type="InterPro" id="IPR050556">
    <property type="entry name" value="Type_II_TA_system_RNase"/>
</dbReference>
<dbReference type="SUPFAM" id="SSF88723">
    <property type="entry name" value="PIN domain-like"/>
    <property type="match status" value="1"/>
</dbReference>
<name>A0A4P5ZDQ6_PLAAG</name>
<evidence type="ECO:0000256" key="7">
    <source>
        <dbReference type="ARBA" id="ARBA00038093"/>
    </source>
</evidence>
<dbReference type="AlphaFoldDB" id="A0A4P5ZDQ6"/>
<dbReference type="RefSeq" id="WP_043936892.1">
    <property type="nucleotide sequence ID" value="NZ_BJCD01000031.1"/>
</dbReference>
<keyword evidence="4" id="KW-0479">Metal-binding</keyword>
<dbReference type="PANTHER" id="PTHR33653">
    <property type="entry name" value="RIBONUCLEASE VAPC2"/>
    <property type="match status" value="1"/>
</dbReference>
<evidence type="ECO:0000256" key="5">
    <source>
        <dbReference type="ARBA" id="ARBA00022801"/>
    </source>
</evidence>
<evidence type="ECO:0000313" key="10">
    <source>
        <dbReference type="Proteomes" id="UP000299794"/>
    </source>
</evidence>
<proteinExistence type="inferred from homology"/>
<evidence type="ECO:0000256" key="2">
    <source>
        <dbReference type="ARBA" id="ARBA00022649"/>
    </source>
</evidence>
<dbReference type="InterPro" id="IPR029060">
    <property type="entry name" value="PIN-like_dom_sf"/>
</dbReference>
<dbReference type="PANTHER" id="PTHR33653:SF1">
    <property type="entry name" value="RIBONUCLEASE VAPC2"/>
    <property type="match status" value="1"/>
</dbReference>
<dbReference type="GO" id="GO:0046872">
    <property type="term" value="F:metal ion binding"/>
    <property type="evidence" value="ECO:0007669"/>
    <property type="project" value="UniProtKB-KW"/>
</dbReference>
<sequence length="120" mass="13286">MSKVFFYLPGCTVRINELTHNTNILSDLVKHPTGKIFTKIQSIGEDKICTSVIVACELRFGAEKSNSSRLKERIALILDNINVLSLDISVDDHYAKSRTYLESQGKPIGGNDLLIAVHAL</sequence>
<protein>
    <submittedName>
        <fullName evidence="9">Virulence-associated protein VapC-like protein</fullName>
    </submittedName>
</protein>
<dbReference type="Pfam" id="PF01850">
    <property type="entry name" value="PIN"/>
    <property type="match status" value="1"/>
</dbReference>
<evidence type="ECO:0000256" key="6">
    <source>
        <dbReference type="ARBA" id="ARBA00022842"/>
    </source>
</evidence>
<evidence type="ECO:0000256" key="1">
    <source>
        <dbReference type="ARBA" id="ARBA00001946"/>
    </source>
</evidence>
<keyword evidence="5" id="KW-0378">Hydrolase</keyword>
<dbReference type="Gene3D" id="3.40.50.1010">
    <property type="entry name" value="5'-nuclease"/>
    <property type="match status" value="1"/>
</dbReference>
<evidence type="ECO:0000256" key="3">
    <source>
        <dbReference type="ARBA" id="ARBA00022722"/>
    </source>
</evidence>
<evidence type="ECO:0000313" key="9">
    <source>
        <dbReference type="EMBL" id="GDZ93074.1"/>
    </source>
</evidence>
<dbReference type="GO" id="GO:0004518">
    <property type="term" value="F:nuclease activity"/>
    <property type="evidence" value="ECO:0007669"/>
    <property type="project" value="UniProtKB-KW"/>
</dbReference>
<comment type="similarity">
    <text evidence="7">Belongs to the PINc/VapC protein family.</text>
</comment>
<dbReference type="Proteomes" id="UP000299794">
    <property type="component" value="Unassembled WGS sequence"/>
</dbReference>
<accession>A0A4P5ZDQ6</accession>
<evidence type="ECO:0000259" key="8">
    <source>
        <dbReference type="Pfam" id="PF01850"/>
    </source>
</evidence>
<evidence type="ECO:0000256" key="4">
    <source>
        <dbReference type="ARBA" id="ARBA00022723"/>
    </source>
</evidence>
<feature type="domain" description="PIN" evidence="8">
    <location>
        <begin position="22"/>
        <end position="120"/>
    </location>
</feature>
<dbReference type="InterPro" id="IPR002716">
    <property type="entry name" value="PIN_dom"/>
</dbReference>
<comment type="caution">
    <text evidence="9">The sequence shown here is derived from an EMBL/GenBank/DDBJ whole genome shotgun (WGS) entry which is preliminary data.</text>
</comment>
<keyword evidence="2" id="KW-1277">Toxin-antitoxin system</keyword>